<dbReference type="GO" id="GO:0005524">
    <property type="term" value="F:ATP binding"/>
    <property type="evidence" value="ECO:0007669"/>
    <property type="project" value="UniProtKB-KW"/>
</dbReference>
<reference evidence="7 8" key="1">
    <citation type="submission" date="2020-08" db="EMBL/GenBank/DDBJ databases">
        <title>Edaphobacter telluris sp. nov. and Acidobacterium dinghuensis sp. nov., two acidobacteria isolated from forest soil.</title>
        <authorList>
            <person name="Fu J."/>
            <person name="Qiu L."/>
        </authorList>
    </citation>
    <scope>NUCLEOTIDE SEQUENCE [LARGE SCALE GENOMIC DNA]</scope>
    <source>
        <strain evidence="7">4Y35</strain>
    </source>
</reference>
<evidence type="ECO:0000256" key="3">
    <source>
        <dbReference type="ARBA" id="ARBA00023015"/>
    </source>
</evidence>
<protein>
    <submittedName>
        <fullName evidence="7">Sigma 54-interacting transcriptional regulator</fullName>
    </submittedName>
</protein>
<dbReference type="InterPro" id="IPR025944">
    <property type="entry name" value="Sigma_54_int_dom_CS"/>
</dbReference>
<dbReference type="PANTHER" id="PTHR32071">
    <property type="entry name" value="TRANSCRIPTIONAL REGULATORY PROTEIN"/>
    <property type="match status" value="1"/>
</dbReference>
<feature type="domain" description="Sigma-54 factor interaction" evidence="6">
    <location>
        <begin position="31"/>
        <end position="260"/>
    </location>
</feature>
<evidence type="ECO:0000256" key="5">
    <source>
        <dbReference type="SAM" id="MobiDB-lite"/>
    </source>
</evidence>
<dbReference type="CDD" id="cd00009">
    <property type="entry name" value="AAA"/>
    <property type="match status" value="1"/>
</dbReference>
<keyword evidence="2" id="KW-0067">ATP-binding</keyword>
<evidence type="ECO:0000256" key="2">
    <source>
        <dbReference type="ARBA" id="ARBA00022840"/>
    </source>
</evidence>
<dbReference type="GO" id="GO:0043565">
    <property type="term" value="F:sequence-specific DNA binding"/>
    <property type="evidence" value="ECO:0007669"/>
    <property type="project" value="InterPro"/>
</dbReference>
<evidence type="ECO:0000259" key="6">
    <source>
        <dbReference type="PROSITE" id="PS50045"/>
    </source>
</evidence>
<keyword evidence="4" id="KW-0804">Transcription</keyword>
<dbReference type="GO" id="GO:0006355">
    <property type="term" value="P:regulation of DNA-templated transcription"/>
    <property type="evidence" value="ECO:0007669"/>
    <property type="project" value="InterPro"/>
</dbReference>
<dbReference type="RefSeq" id="WP_186746238.1">
    <property type="nucleotide sequence ID" value="NZ_CP060394.1"/>
</dbReference>
<dbReference type="InterPro" id="IPR002197">
    <property type="entry name" value="HTH_Fis"/>
</dbReference>
<dbReference type="InterPro" id="IPR002078">
    <property type="entry name" value="Sigma_54_int"/>
</dbReference>
<keyword evidence="8" id="KW-1185">Reference proteome</keyword>
<dbReference type="PANTHER" id="PTHR32071:SF123">
    <property type="entry name" value="DNA-BINDING TRANSCRIPTIONAL ACTIVATOR HYFR-RELATED"/>
    <property type="match status" value="1"/>
</dbReference>
<evidence type="ECO:0000256" key="4">
    <source>
        <dbReference type="ARBA" id="ARBA00023163"/>
    </source>
</evidence>
<dbReference type="Gene3D" id="1.10.10.60">
    <property type="entry name" value="Homeodomain-like"/>
    <property type="match status" value="1"/>
</dbReference>
<dbReference type="PROSITE" id="PS00688">
    <property type="entry name" value="SIGMA54_INTERACT_3"/>
    <property type="match status" value="1"/>
</dbReference>
<dbReference type="KEGG" id="adin:H7849_10225"/>
<evidence type="ECO:0000313" key="8">
    <source>
        <dbReference type="Proteomes" id="UP000515312"/>
    </source>
</evidence>
<dbReference type="EMBL" id="CP060394">
    <property type="protein sequence ID" value="QNI34231.1"/>
    <property type="molecule type" value="Genomic_DNA"/>
</dbReference>
<dbReference type="PROSITE" id="PS50045">
    <property type="entry name" value="SIGMA54_INTERACT_4"/>
    <property type="match status" value="1"/>
</dbReference>
<evidence type="ECO:0000256" key="1">
    <source>
        <dbReference type="ARBA" id="ARBA00022741"/>
    </source>
</evidence>
<evidence type="ECO:0000313" key="7">
    <source>
        <dbReference type="EMBL" id="QNI34231.1"/>
    </source>
</evidence>
<dbReference type="Pfam" id="PF02954">
    <property type="entry name" value="HTH_8"/>
    <property type="match status" value="1"/>
</dbReference>
<dbReference type="AlphaFoldDB" id="A0A7G8BNW1"/>
<dbReference type="InterPro" id="IPR003593">
    <property type="entry name" value="AAA+_ATPase"/>
</dbReference>
<proteinExistence type="predicted"/>
<organism evidence="7 8">
    <name type="scientific">Alloacidobacterium dinghuense</name>
    <dbReference type="NCBI Taxonomy" id="2763107"/>
    <lineage>
        <taxon>Bacteria</taxon>
        <taxon>Pseudomonadati</taxon>
        <taxon>Acidobacteriota</taxon>
        <taxon>Terriglobia</taxon>
        <taxon>Terriglobales</taxon>
        <taxon>Acidobacteriaceae</taxon>
        <taxon>Alloacidobacterium</taxon>
    </lineage>
</organism>
<dbReference type="SUPFAM" id="SSF46689">
    <property type="entry name" value="Homeodomain-like"/>
    <property type="match status" value="1"/>
</dbReference>
<dbReference type="Proteomes" id="UP000515312">
    <property type="component" value="Chromosome"/>
</dbReference>
<dbReference type="Pfam" id="PF25601">
    <property type="entry name" value="AAA_lid_14"/>
    <property type="match status" value="1"/>
</dbReference>
<keyword evidence="1" id="KW-0547">Nucleotide-binding</keyword>
<accession>A0A7G8BNW1</accession>
<name>A0A7G8BNW1_9BACT</name>
<dbReference type="SMART" id="SM00382">
    <property type="entry name" value="AAA"/>
    <property type="match status" value="1"/>
</dbReference>
<gene>
    <name evidence="7" type="ORF">H7849_10225</name>
</gene>
<sequence length="352" mass="39224">MKNKTVGGLVAAFPNSGPRTRKSRDSQFERIVGNSAGLETVLKQVERVGPTHSTVLIQGETGTGKELIAQAVHNISPRCNRRFVKINCAAIPIDLLESELFGHERGAFTGAVAQRAGRFEVAHQGTLFLDEVGDIPLALQPKLLRVLQEQEFERLGSDQTYKVDVRIIAATHRNLAEMAARNELRSDLYYRLNVFPILVPPLRERREDIRQLVLHFVAVFARRMGKHIELIPEPTMNAFITYHWPGNVRELQNLIERAVIESDNGVLSNPLSTLHANTKPAIASRNTLRDREAALILETLRATGGIIGGPQGAAVLLGLKRTTLVYKMKRLGIFRPQQRPIGEFDEGSELMI</sequence>
<keyword evidence="3" id="KW-0805">Transcription regulation</keyword>
<dbReference type="Pfam" id="PF00158">
    <property type="entry name" value="Sigma54_activat"/>
    <property type="match status" value="1"/>
</dbReference>
<dbReference type="InterPro" id="IPR027417">
    <property type="entry name" value="P-loop_NTPase"/>
</dbReference>
<dbReference type="InterPro" id="IPR025662">
    <property type="entry name" value="Sigma_54_int_dom_ATP-bd_1"/>
</dbReference>
<dbReference type="PROSITE" id="PS00675">
    <property type="entry name" value="SIGMA54_INTERACT_1"/>
    <property type="match status" value="1"/>
</dbReference>
<dbReference type="FunFam" id="3.40.50.300:FF:000006">
    <property type="entry name" value="DNA-binding transcriptional regulator NtrC"/>
    <property type="match status" value="1"/>
</dbReference>
<dbReference type="InterPro" id="IPR058031">
    <property type="entry name" value="AAA_lid_NorR"/>
</dbReference>
<dbReference type="InterPro" id="IPR009057">
    <property type="entry name" value="Homeodomain-like_sf"/>
</dbReference>
<dbReference type="Gene3D" id="1.10.8.60">
    <property type="match status" value="1"/>
</dbReference>
<feature type="region of interest" description="Disordered" evidence="5">
    <location>
        <begin position="1"/>
        <end position="25"/>
    </location>
</feature>
<dbReference type="SUPFAM" id="SSF52540">
    <property type="entry name" value="P-loop containing nucleoside triphosphate hydrolases"/>
    <property type="match status" value="1"/>
</dbReference>
<dbReference type="Gene3D" id="3.40.50.300">
    <property type="entry name" value="P-loop containing nucleotide triphosphate hydrolases"/>
    <property type="match status" value="1"/>
</dbReference>